<evidence type="ECO:0000256" key="2">
    <source>
        <dbReference type="ARBA" id="ARBA00022448"/>
    </source>
</evidence>
<evidence type="ECO:0000256" key="11">
    <source>
        <dbReference type="RuleBase" id="RU003357"/>
    </source>
</evidence>
<dbReference type="AlphaFoldDB" id="A0A383U335"/>
<evidence type="ECO:0000256" key="12">
    <source>
        <dbReference type="SAM" id="SignalP"/>
    </source>
</evidence>
<dbReference type="InterPro" id="IPR036942">
    <property type="entry name" value="Beta-barrel_TonB_sf"/>
</dbReference>
<evidence type="ECO:0000256" key="3">
    <source>
        <dbReference type="ARBA" id="ARBA00022452"/>
    </source>
</evidence>
<dbReference type="InterPro" id="IPR012910">
    <property type="entry name" value="Plug_dom"/>
</dbReference>
<accession>A0A383U335</accession>
<dbReference type="GO" id="GO:0009279">
    <property type="term" value="C:cell outer membrane"/>
    <property type="evidence" value="ECO:0007669"/>
    <property type="project" value="UniProtKB-SubCell"/>
</dbReference>
<organism evidence="15 16">
    <name type="scientific">Candidatus Ornithobacterium hominis</name>
    <dbReference type="NCBI Taxonomy" id="2497989"/>
    <lineage>
        <taxon>Bacteria</taxon>
        <taxon>Pseudomonadati</taxon>
        <taxon>Bacteroidota</taxon>
        <taxon>Flavobacteriia</taxon>
        <taxon>Flavobacteriales</taxon>
        <taxon>Weeksellaceae</taxon>
        <taxon>Ornithobacterium</taxon>
    </lineage>
</organism>
<evidence type="ECO:0000256" key="5">
    <source>
        <dbReference type="ARBA" id="ARBA00022729"/>
    </source>
</evidence>
<dbReference type="Gene3D" id="2.40.170.20">
    <property type="entry name" value="TonB-dependent receptor, beta-barrel domain"/>
    <property type="match status" value="1"/>
</dbReference>
<evidence type="ECO:0000313" key="16">
    <source>
        <dbReference type="Proteomes" id="UP000262142"/>
    </source>
</evidence>
<keyword evidence="6 11" id="KW-0798">TonB box</keyword>
<evidence type="ECO:0000256" key="10">
    <source>
        <dbReference type="PROSITE-ProRule" id="PRU01360"/>
    </source>
</evidence>
<dbReference type="InterPro" id="IPR000531">
    <property type="entry name" value="Beta-barrel_TonB"/>
</dbReference>
<evidence type="ECO:0000259" key="14">
    <source>
        <dbReference type="Pfam" id="PF07715"/>
    </source>
</evidence>
<dbReference type="GO" id="GO:0015344">
    <property type="term" value="F:siderophore uptake transmembrane transporter activity"/>
    <property type="evidence" value="ECO:0007669"/>
    <property type="project" value="TreeGrafter"/>
</dbReference>
<evidence type="ECO:0000259" key="13">
    <source>
        <dbReference type="Pfam" id="PF00593"/>
    </source>
</evidence>
<keyword evidence="3 10" id="KW-1134">Transmembrane beta strand</keyword>
<comment type="subcellular location">
    <subcellularLocation>
        <location evidence="1 10">Cell outer membrane</location>
        <topology evidence="1 10">Multi-pass membrane protein</topology>
    </subcellularLocation>
</comment>
<evidence type="ECO:0000256" key="6">
    <source>
        <dbReference type="ARBA" id="ARBA00023077"/>
    </source>
</evidence>
<evidence type="ECO:0000256" key="1">
    <source>
        <dbReference type="ARBA" id="ARBA00004571"/>
    </source>
</evidence>
<feature type="domain" description="TonB-dependent receptor-like beta-barrel" evidence="13">
    <location>
        <begin position="199"/>
        <end position="575"/>
    </location>
</feature>
<evidence type="ECO:0000256" key="4">
    <source>
        <dbReference type="ARBA" id="ARBA00022692"/>
    </source>
</evidence>
<feature type="chain" id="PRO_5016830682" evidence="12">
    <location>
        <begin position="22"/>
        <end position="605"/>
    </location>
</feature>
<keyword evidence="7 10" id="KW-0472">Membrane</keyword>
<keyword evidence="16" id="KW-1185">Reference proteome</keyword>
<dbReference type="InterPro" id="IPR039426">
    <property type="entry name" value="TonB-dep_rcpt-like"/>
</dbReference>
<dbReference type="PROSITE" id="PS52016">
    <property type="entry name" value="TONB_DEPENDENT_REC_3"/>
    <property type="match status" value="1"/>
</dbReference>
<dbReference type="Gene3D" id="2.170.130.10">
    <property type="entry name" value="TonB-dependent receptor, plug domain"/>
    <property type="match status" value="1"/>
</dbReference>
<name>A0A383U335_9FLAO</name>
<dbReference type="Proteomes" id="UP000262142">
    <property type="component" value="Unassembled WGS sequence"/>
</dbReference>
<dbReference type="SUPFAM" id="SSF56935">
    <property type="entry name" value="Porins"/>
    <property type="match status" value="1"/>
</dbReference>
<evidence type="ECO:0000256" key="9">
    <source>
        <dbReference type="ARBA" id="ARBA00023237"/>
    </source>
</evidence>
<feature type="signal peptide" evidence="12">
    <location>
        <begin position="1"/>
        <end position="21"/>
    </location>
</feature>
<feature type="domain" description="TonB-dependent receptor plug" evidence="14">
    <location>
        <begin position="43"/>
        <end position="148"/>
    </location>
</feature>
<evidence type="ECO:0000256" key="8">
    <source>
        <dbReference type="ARBA" id="ARBA00023170"/>
    </source>
</evidence>
<dbReference type="OrthoDB" id="9758472at2"/>
<dbReference type="PANTHER" id="PTHR30069:SF29">
    <property type="entry name" value="HEMOGLOBIN AND HEMOGLOBIN-HAPTOGLOBIN-BINDING PROTEIN 1-RELATED"/>
    <property type="match status" value="1"/>
</dbReference>
<dbReference type="GO" id="GO:0044718">
    <property type="term" value="P:siderophore transmembrane transport"/>
    <property type="evidence" value="ECO:0007669"/>
    <property type="project" value="TreeGrafter"/>
</dbReference>
<dbReference type="Pfam" id="PF00593">
    <property type="entry name" value="TonB_dep_Rec_b-barrel"/>
    <property type="match status" value="1"/>
</dbReference>
<protein>
    <submittedName>
        <fullName evidence="15">Outer membrane cobalamin translocator</fullName>
    </submittedName>
</protein>
<dbReference type="EMBL" id="UNSC01000007">
    <property type="protein sequence ID" value="SZD73997.1"/>
    <property type="molecule type" value="Genomic_DNA"/>
</dbReference>
<dbReference type="Pfam" id="PF07715">
    <property type="entry name" value="Plug"/>
    <property type="match status" value="1"/>
</dbReference>
<dbReference type="InterPro" id="IPR037066">
    <property type="entry name" value="Plug_dom_sf"/>
</dbReference>
<keyword evidence="5 12" id="KW-0732">Signal</keyword>
<dbReference type="PANTHER" id="PTHR30069">
    <property type="entry name" value="TONB-DEPENDENT OUTER MEMBRANE RECEPTOR"/>
    <property type="match status" value="1"/>
</dbReference>
<keyword evidence="8" id="KW-0675">Receptor</keyword>
<reference evidence="15 16" key="1">
    <citation type="submission" date="2018-09" db="EMBL/GenBank/DDBJ databases">
        <authorList>
            <consortium name="Pathogen Informatics"/>
        </authorList>
    </citation>
    <scope>NUCLEOTIDE SEQUENCE [LARGE SCALE GENOMIC DNA]</scope>
    <source>
        <strain evidence="15 16">OH-22767</strain>
    </source>
</reference>
<keyword evidence="2 10" id="KW-0813">Transport</keyword>
<keyword evidence="4 10" id="KW-0812">Transmembrane</keyword>
<evidence type="ECO:0000313" key="15">
    <source>
        <dbReference type="EMBL" id="SZD73997.1"/>
    </source>
</evidence>
<evidence type="ECO:0000256" key="7">
    <source>
        <dbReference type="ARBA" id="ARBA00023136"/>
    </source>
</evidence>
<comment type="similarity">
    <text evidence="10 11">Belongs to the TonB-dependent receptor family.</text>
</comment>
<keyword evidence="9 10" id="KW-0998">Cell outer membrane</keyword>
<proteinExistence type="inferred from homology"/>
<gene>
    <name evidence="15" type="primary">btuB_1</name>
    <name evidence="15" type="ORF">SAMEA104719789_01452</name>
</gene>
<sequence>MRMKKKLILLTVFFNFLSLEAQVENYLDSLIATGRTLPLTTKKHNQNVVIIDRETIQNTPSQSVEEIISYFSGIDLRRRGVGGMQSDISIRGGNSEQVLLLINGVRVTNPQTAHNLWNIPFDADAIERIEIIKGPEAAQYGANAFAGVINVITRAREGKKVQLSAEAGSYGTYKVGTNISIASPKVKHLWNANYGASDGYRHNTDYTNKNMFYQGKFQSGIGEFNLQAGFGEKKFGANGFYASPTYTEQYEETQNSIVSLGLDTKKDNWGIRARTYWTRAQDMYLLDKKNPQIYRNMHIGNNLGAEVSVSFMNDLGLTSIGSEYKKEYLNSNNLGSHERDIISVFFEHQFSFFNEKLNIIPGASWFHFSNVGDFFYPQLGAAYKINAENKLFANAARVHRLPSYTEWYYQSKTEVGNPDLKPESANSFEVGYHFLQPTFSAKVSAFRRHAKNAIDWVKKDKNQPWKPINSTSVTVDGVEVNLKKNFNGFVRSFAVDYTYLDKSIVNSEFALSRYLLDNLRHQVVVKLENQWFNHLYSHLVYRYLDRVTMENYHLLDAKLNYKHKNWQIFTSFNNLTGTKYTETSLVQMPGFWVSGGVTYQFNFSN</sequence>